<organism evidence="2 3">
    <name type="scientific">Nepenthes gracilis</name>
    <name type="common">Slender pitcher plant</name>
    <dbReference type="NCBI Taxonomy" id="150966"/>
    <lineage>
        <taxon>Eukaryota</taxon>
        <taxon>Viridiplantae</taxon>
        <taxon>Streptophyta</taxon>
        <taxon>Embryophyta</taxon>
        <taxon>Tracheophyta</taxon>
        <taxon>Spermatophyta</taxon>
        <taxon>Magnoliopsida</taxon>
        <taxon>eudicotyledons</taxon>
        <taxon>Gunneridae</taxon>
        <taxon>Pentapetalae</taxon>
        <taxon>Caryophyllales</taxon>
        <taxon>Nepenthaceae</taxon>
        <taxon>Nepenthes</taxon>
    </lineage>
</organism>
<evidence type="ECO:0000313" key="2">
    <source>
        <dbReference type="EMBL" id="GMH21868.1"/>
    </source>
</evidence>
<reference evidence="2" key="1">
    <citation type="submission" date="2023-05" db="EMBL/GenBank/DDBJ databases">
        <title>Nepenthes gracilis genome sequencing.</title>
        <authorList>
            <person name="Fukushima K."/>
        </authorList>
    </citation>
    <scope>NUCLEOTIDE SEQUENCE</scope>
    <source>
        <strain evidence="2">SING2019-196</strain>
    </source>
</reference>
<dbReference type="AlphaFoldDB" id="A0AAD3XY37"/>
<dbReference type="GO" id="GO:2000762">
    <property type="term" value="P:regulation of phenylpropanoid metabolic process"/>
    <property type="evidence" value="ECO:0007669"/>
    <property type="project" value="InterPro"/>
</dbReference>
<keyword evidence="3" id="KW-1185">Reference proteome</keyword>
<comment type="caution">
    <text evidence="2">The sequence shown here is derived from an EMBL/GenBank/DDBJ whole genome shotgun (WGS) entry which is preliminary data.</text>
</comment>
<evidence type="ECO:0000313" key="3">
    <source>
        <dbReference type="Proteomes" id="UP001279734"/>
    </source>
</evidence>
<evidence type="ECO:0000256" key="1">
    <source>
        <dbReference type="SAM" id="MobiDB-lite"/>
    </source>
</evidence>
<proteinExistence type="predicted"/>
<feature type="region of interest" description="Disordered" evidence="1">
    <location>
        <begin position="1"/>
        <end position="37"/>
    </location>
</feature>
<accession>A0AAD3XY37</accession>
<sequence length="335" mass="36857">MSHNKALPEYLDVDNDDVESTDGGEEKQGTVSLVPEPQAIDVWPKELPPFDGNGQELKPLERTRDLGLLESKTQVNLELSNEREVPQESECGQLEVHRSEMQQVDDTIQESQCRPLSPLMPIFTPFHFKNERSRNGIKDLGSLTGGLKPGGPGPDIRGIYTEETLHDCRAELEQLIKLALNGSDDEKISADTIPCGSSLVRGWNVQEHTAYFITRLLSPSVSADYSRANSHLIAYAQMLKDIVGIASVDCIQIFSLHGLVPQLVGSWMPIGEVSKSCVPTVSWTLTTGEVISSHAVFSNAVALLLRLWRFNYSPLECGVGDVPPVGSQLTPHFSR</sequence>
<gene>
    <name evidence="2" type="ORF">Nepgr_023711</name>
</gene>
<dbReference type="GO" id="GO:0016592">
    <property type="term" value="C:mediator complex"/>
    <property type="evidence" value="ECO:0007669"/>
    <property type="project" value="InterPro"/>
</dbReference>
<dbReference type="EMBL" id="BSYO01000023">
    <property type="protein sequence ID" value="GMH21868.1"/>
    <property type="molecule type" value="Genomic_DNA"/>
</dbReference>
<dbReference type="PANTHER" id="PTHR33739:SF5">
    <property type="entry name" value="MEDIATOR OF RNA POLYMERASE II TRANSCRIPTION SUBUNIT 33A"/>
    <property type="match status" value="1"/>
</dbReference>
<dbReference type="InterPro" id="IPR039638">
    <property type="entry name" value="MED33A/B"/>
</dbReference>
<dbReference type="PANTHER" id="PTHR33739">
    <property type="entry name" value="OS07G0681500 PROTEIN"/>
    <property type="match status" value="1"/>
</dbReference>
<protein>
    <submittedName>
        <fullName evidence="2">Uncharacterized protein</fullName>
    </submittedName>
</protein>
<dbReference type="Proteomes" id="UP001279734">
    <property type="component" value="Unassembled WGS sequence"/>
</dbReference>
<feature type="compositionally biased region" description="Acidic residues" evidence="1">
    <location>
        <begin position="11"/>
        <end position="23"/>
    </location>
</feature>
<name>A0AAD3XY37_NEPGR</name>